<keyword evidence="2" id="KW-1185">Reference proteome</keyword>
<accession>A0A2M9D114</accession>
<dbReference type="OrthoDB" id="4548523at2"/>
<dbReference type="SUPFAM" id="SSF109854">
    <property type="entry name" value="DinB/YfiT-like putative metalloenzymes"/>
    <property type="match status" value="1"/>
</dbReference>
<dbReference type="InterPro" id="IPR007061">
    <property type="entry name" value="MST-like"/>
</dbReference>
<protein>
    <submittedName>
        <fullName evidence="1">Uncharacterized protein DUF664</fullName>
    </submittedName>
</protein>
<dbReference type="Gene3D" id="1.20.120.450">
    <property type="entry name" value="dinb family like domain"/>
    <property type="match status" value="1"/>
</dbReference>
<evidence type="ECO:0000313" key="2">
    <source>
        <dbReference type="Proteomes" id="UP000231693"/>
    </source>
</evidence>
<reference evidence="1 2" key="1">
    <citation type="submission" date="2017-11" db="EMBL/GenBank/DDBJ databases">
        <title>Genomic Encyclopedia of Archaeal and Bacterial Type Strains, Phase II (KMG-II): From Individual Species to Whole Genera.</title>
        <authorList>
            <person name="Goeker M."/>
        </authorList>
    </citation>
    <scope>NUCLEOTIDE SEQUENCE [LARGE SCALE GENOMIC DNA]</scope>
    <source>
        <strain evidence="1 2">DSM 25478</strain>
    </source>
</reference>
<proteinExistence type="predicted"/>
<dbReference type="InterPro" id="IPR034660">
    <property type="entry name" value="DinB/YfiT-like"/>
</dbReference>
<dbReference type="EMBL" id="PGFE01000001">
    <property type="protein sequence ID" value="PJJ77894.1"/>
    <property type="molecule type" value="Genomic_DNA"/>
</dbReference>
<sequence length="193" mass="21042">MADDEQQILHRYLQEARDALLLKLDGLDERAARWPRTPTGTNLLGLVKHAAAIEIGYFGDCVGRPWPDPSEQTWETAGDDDPNADMYATADESLDGVVDLYRRVWAFADANIAELGLDAPAHVPWWGSPDVTLRRLVVHTTSDLARHAGQADVLRELHDGAVGLRSAGDNVPPLGADGWAAYVARLEALAQKA</sequence>
<name>A0A2M9D114_9CELL</name>
<gene>
    <name evidence="1" type="ORF">CLV28_1120</name>
</gene>
<dbReference type="Pfam" id="PF04978">
    <property type="entry name" value="MST"/>
    <property type="match status" value="1"/>
</dbReference>
<dbReference type="AlphaFoldDB" id="A0A2M9D114"/>
<comment type="caution">
    <text evidence="1">The sequence shown here is derived from an EMBL/GenBank/DDBJ whole genome shotgun (WGS) entry which is preliminary data.</text>
</comment>
<organism evidence="1 2">
    <name type="scientific">Sediminihabitans luteus</name>
    <dbReference type="NCBI Taxonomy" id="1138585"/>
    <lineage>
        <taxon>Bacteria</taxon>
        <taxon>Bacillati</taxon>
        <taxon>Actinomycetota</taxon>
        <taxon>Actinomycetes</taxon>
        <taxon>Micrococcales</taxon>
        <taxon>Cellulomonadaceae</taxon>
        <taxon>Sediminihabitans</taxon>
    </lineage>
</organism>
<evidence type="ECO:0000313" key="1">
    <source>
        <dbReference type="EMBL" id="PJJ77894.1"/>
    </source>
</evidence>
<dbReference type="Proteomes" id="UP000231693">
    <property type="component" value="Unassembled WGS sequence"/>
</dbReference>
<dbReference type="RefSeq" id="WP_100422190.1">
    <property type="nucleotide sequence ID" value="NZ_BOOX01000010.1"/>
</dbReference>